<reference evidence="2 3" key="1">
    <citation type="submission" date="2016-05" db="EMBL/GenBank/DDBJ databases">
        <title>Complete genome sequence of a phthalic acid esters degrading Mycobacterium sp. YC-RL4.</title>
        <authorList>
            <person name="Ren L."/>
            <person name="Fan S."/>
            <person name="Ruth N."/>
            <person name="Jia Y."/>
            <person name="Wang J."/>
            <person name="Qiao C."/>
        </authorList>
    </citation>
    <scope>NUCLEOTIDE SEQUENCE [LARGE SCALE GENOMIC DNA]</scope>
    <source>
        <strain evidence="2 3">YC-RL4</strain>
        <plasmid evidence="3">pmyc1</plasmid>
    </source>
</reference>
<protein>
    <submittedName>
        <fullName evidence="2">Uncharacterized protein</fullName>
    </submittedName>
</protein>
<proteinExistence type="predicted"/>
<keyword evidence="1" id="KW-0472">Membrane</keyword>
<dbReference type="Proteomes" id="UP000077143">
    <property type="component" value="Plasmid pMYC1"/>
</dbReference>
<accession>A0A172UWR5</accession>
<name>A0A172UWR5_9MYCO</name>
<keyword evidence="2" id="KW-0614">Plasmid</keyword>
<gene>
    <name evidence="2" type="ORF">A7U43_28615</name>
</gene>
<feature type="transmembrane region" description="Helical" evidence="1">
    <location>
        <begin position="30"/>
        <end position="51"/>
    </location>
</feature>
<evidence type="ECO:0000313" key="2">
    <source>
        <dbReference type="EMBL" id="ANE83475.1"/>
    </source>
</evidence>
<keyword evidence="3" id="KW-1185">Reference proteome</keyword>
<keyword evidence="1" id="KW-0812">Transmembrane</keyword>
<sequence>MLNVRVDLPVDIDALESQWRLRAYASEVRAVGVGVITLQLMVIAALFGGVVSALKGSYVAAAIAALIAIACYLVARRAKPVLMVGPDAAGPPPFWFPGGSQPKRCHRSVLN</sequence>
<dbReference type="AlphaFoldDB" id="A0A172UWR5"/>
<organism evidence="2 3">
    <name type="scientific">Mycobacterium adipatum</name>
    <dbReference type="NCBI Taxonomy" id="1682113"/>
    <lineage>
        <taxon>Bacteria</taxon>
        <taxon>Bacillati</taxon>
        <taxon>Actinomycetota</taxon>
        <taxon>Actinomycetes</taxon>
        <taxon>Mycobacteriales</taxon>
        <taxon>Mycobacteriaceae</taxon>
        <taxon>Mycobacterium</taxon>
    </lineage>
</organism>
<evidence type="ECO:0000313" key="3">
    <source>
        <dbReference type="Proteomes" id="UP000077143"/>
    </source>
</evidence>
<feature type="transmembrane region" description="Helical" evidence="1">
    <location>
        <begin position="57"/>
        <end position="75"/>
    </location>
</feature>
<keyword evidence="1" id="KW-1133">Transmembrane helix</keyword>
<dbReference type="KEGG" id="madi:A7U43_28615"/>
<evidence type="ECO:0000256" key="1">
    <source>
        <dbReference type="SAM" id="Phobius"/>
    </source>
</evidence>
<geneLocation type="plasmid" evidence="3">
    <name>pmyc1</name>
</geneLocation>
<dbReference type="EMBL" id="CP015597">
    <property type="protein sequence ID" value="ANE83475.1"/>
    <property type="molecule type" value="Genomic_DNA"/>
</dbReference>